<evidence type="ECO:0000313" key="1">
    <source>
        <dbReference type="EMBL" id="RMX53264.1"/>
    </source>
</evidence>
<organism evidence="1 2">
    <name type="scientific">Pocillopora damicornis</name>
    <name type="common">Cauliflower coral</name>
    <name type="synonym">Millepora damicornis</name>
    <dbReference type="NCBI Taxonomy" id="46731"/>
    <lineage>
        <taxon>Eukaryota</taxon>
        <taxon>Metazoa</taxon>
        <taxon>Cnidaria</taxon>
        <taxon>Anthozoa</taxon>
        <taxon>Hexacorallia</taxon>
        <taxon>Scleractinia</taxon>
        <taxon>Astrocoeniina</taxon>
        <taxon>Pocilloporidae</taxon>
        <taxon>Pocillopora</taxon>
    </lineage>
</organism>
<evidence type="ECO:0000313" key="2">
    <source>
        <dbReference type="Proteomes" id="UP000275408"/>
    </source>
</evidence>
<dbReference type="InterPro" id="IPR036322">
    <property type="entry name" value="WD40_repeat_dom_sf"/>
</dbReference>
<dbReference type="InterPro" id="IPR015943">
    <property type="entry name" value="WD40/YVTN_repeat-like_dom_sf"/>
</dbReference>
<dbReference type="OrthoDB" id="5974016at2759"/>
<dbReference type="SUPFAM" id="SSF50978">
    <property type="entry name" value="WD40 repeat-like"/>
    <property type="match status" value="1"/>
</dbReference>
<dbReference type="OMA" id="MWFQTLK"/>
<dbReference type="Gene3D" id="2.130.10.10">
    <property type="entry name" value="YVTN repeat-like/Quinoprotein amine dehydrogenase"/>
    <property type="match status" value="1"/>
</dbReference>
<protein>
    <recommendedName>
        <fullName evidence="3">Nucleoporin Nup133/Nup155-like N-terminal domain-containing protein</fullName>
    </recommendedName>
</protein>
<sequence length="371" mass="40467">MWFQTLKTRHSVRSFSTENSQGLVLGLEYTDRKTEIHALKKETPPLLLEEGVSTVFATHENGGMSLLGISHSGKGKSCIEIRAWDVMSSLGFTAKEILVQDLQRNTINDGKFKAIISLPESLGTHLFLKMAVLNNFVSLAVSSGLIILWRCRKVENQAISLELVSMMTSATNIHDVALVFDENSTEKGPPLLVVGESGGIRLYSVTQHTDVTSEDSDMKFSSTHIPFPSSDVGNTVQGIQSVLPYSCVLSDSSGRLWYLHPPNLQEILLPSSQGGHGVFAVQMKEGQAEGWLATVDQGQTVNLYKMSDVIKKTDAGVITQPWHVVLSQHSISTISFIEDNVLAGGSNSLKSMSLWVGVDRIGSTKLESGYT</sequence>
<dbReference type="EMBL" id="RCHS01001483">
    <property type="protein sequence ID" value="RMX53264.1"/>
    <property type="molecule type" value="Genomic_DNA"/>
</dbReference>
<evidence type="ECO:0008006" key="3">
    <source>
        <dbReference type="Google" id="ProtNLM"/>
    </source>
</evidence>
<comment type="caution">
    <text evidence="1">The sequence shown here is derived from an EMBL/GenBank/DDBJ whole genome shotgun (WGS) entry which is preliminary data.</text>
</comment>
<dbReference type="AlphaFoldDB" id="A0A3M6UIA9"/>
<gene>
    <name evidence="1" type="ORF">pdam_00019485</name>
</gene>
<keyword evidence="2" id="KW-1185">Reference proteome</keyword>
<dbReference type="Proteomes" id="UP000275408">
    <property type="component" value="Unassembled WGS sequence"/>
</dbReference>
<accession>A0A3M6UIA9</accession>
<proteinExistence type="predicted"/>
<reference evidence="1 2" key="1">
    <citation type="journal article" date="2018" name="Sci. Rep.">
        <title>Comparative analysis of the Pocillopora damicornis genome highlights role of immune system in coral evolution.</title>
        <authorList>
            <person name="Cunning R."/>
            <person name="Bay R.A."/>
            <person name="Gillette P."/>
            <person name="Baker A.C."/>
            <person name="Traylor-Knowles N."/>
        </authorList>
    </citation>
    <scope>NUCLEOTIDE SEQUENCE [LARGE SCALE GENOMIC DNA]</scope>
    <source>
        <strain evidence="1">RSMAS</strain>
        <tissue evidence="1">Whole animal</tissue>
    </source>
</reference>
<name>A0A3M6UIA9_POCDA</name>